<dbReference type="Gene3D" id="2.170.40.20">
    <property type="entry name" value="Human immunodeficiency virus 1, Gp160, envelope glycoprotein"/>
    <property type="match status" value="2"/>
</dbReference>
<keyword evidence="7 32" id="KW-1168">Fusion of virus membrane with host membrane</keyword>
<dbReference type="GO" id="GO:0044175">
    <property type="term" value="C:host cell endosome membrane"/>
    <property type="evidence" value="ECO:0007669"/>
    <property type="project" value="UniProtKB-SubCell"/>
</dbReference>
<feature type="region of interest" description="Disordered" evidence="34">
    <location>
        <begin position="714"/>
        <end position="733"/>
    </location>
</feature>
<evidence type="ECO:0000256" key="22">
    <source>
        <dbReference type="ARBA" id="ARBA00022989"/>
    </source>
</evidence>
<evidence type="ECO:0000256" key="2">
    <source>
        <dbReference type="ARBA" id="ARBA00004433"/>
    </source>
</evidence>
<gene>
    <name evidence="32" type="primary">env</name>
</gene>
<comment type="miscellaneous">
    <text evidence="32">HIV-1 lineages are divided in three main groups, M (for Major), O (for Outlier), and N (for New, or Non-M, Non-O). The vast majority of strains found worldwide belong to the group M. Group O seems to be endemic to and largely confined to Cameroon and neighboring countries in West Central Africa, where these viruses represent a small minority of HIV-1 strains. The group N is represented by a limited number of isolates from Cameroonian persons. The group M is further subdivided in 9 clades or subtypes (A to D, F to H, J and K).</text>
</comment>
<keyword evidence="31 32" id="KW-1160">Virus entry into host cell</keyword>
<dbReference type="GO" id="GO:1903911">
    <property type="term" value="P:positive regulation of receptor clustering"/>
    <property type="evidence" value="ECO:0007669"/>
    <property type="project" value="UniProtKB-UniRule"/>
</dbReference>
<organism evidence="38">
    <name type="scientific">Human immunodeficiency virus type 1</name>
    <name type="common">HIV-1</name>
    <dbReference type="NCBI Taxonomy" id="11676"/>
    <lineage>
        <taxon>Viruses</taxon>
        <taxon>Riboviria</taxon>
        <taxon>Pararnavirae</taxon>
        <taxon>Artverviricota</taxon>
        <taxon>Revtraviricetes</taxon>
        <taxon>Ortervirales</taxon>
        <taxon>Retroviridae</taxon>
        <taxon>Orthoretrovirinae</taxon>
        <taxon>Lentivirus</taxon>
        <taxon>Lentivirus humimdef1</taxon>
    </lineage>
</organism>
<evidence type="ECO:0000313" key="37">
    <source>
        <dbReference type="EMBL" id="QDZ37058.1"/>
    </source>
</evidence>
<dbReference type="GO" id="GO:0020002">
    <property type="term" value="C:host cell plasma membrane"/>
    <property type="evidence" value="ECO:0007669"/>
    <property type="project" value="UniProtKB-SubCell"/>
</dbReference>
<evidence type="ECO:0000256" key="7">
    <source>
        <dbReference type="ARBA" id="ARBA00022506"/>
    </source>
</evidence>
<comment type="PTM">
    <text evidence="32">Specific enzymatic cleavages in vivo yield mature proteins. Envelope glycoproteins are synthesized as a inactive precursor that is heavily N-glycosylated and processed likely by host cell furin in the Golgi to yield the mature SU and TM proteins. The cleavage site between SU and TM requires the minimal sequence [KR]-X-[KR]-R. About 2 of the 9 disulfide bonds of gp41 are reduced by P4HB/PDI, following binding to CD4 receptor.</text>
</comment>
<dbReference type="Gene3D" id="1.20.5.490">
    <property type="entry name" value="Single helix bin"/>
    <property type="match status" value="1"/>
</dbReference>
<keyword evidence="15 32" id="KW-0053">Apoptosis</keyword>
<dbReference type="GO" id="GO:1903908">
    <property type="term" value="P:positive regulation of plasma membrane raft polarization"/>
    <property type="evidence" value="ECO:0007669"/>
    <property type="project" value="UniProtKB-UniRule"/>
</dbReference>
<evidence type="ECO:0000256" key="31">
    <source>
        <dbReference type="ARBA" id="ARBA00023296"/>
    </source>
</evidence>
<keyword evidence="14 32" id="KW-0812">Transmembrane</keyword>
<dbReference type="GO" id="GO:0019062">
    <property type="term" value="P:virion attachment to host cell"/>
    <property type="evidence" value="ECO:0007669"/>
    <property type="project" value="UniProtKB-UniRule"/>
</dbReference>
<keyword evidence="17 32" id="KW-1161">Viral attachment to host cell</keyword>
<dbReference type="SUPFAM" id="SSF56502">
    <property type="entry name" value="gp120 core"/>
    <property type="match status" value="2"/>
</dbReference>
<keyword evidence="21 32" id="KW-1164">Virus endocytosis by host</keyword>
<feature type="short sequence motif" description="YXXL motif; contains endocytosis signal" evidence="32">
    <location>
        <begin position="707"/>
        <end position="710"/>
    </location>
</feature>
<evidence type="ECO:0000313" key="38">
    <source>
        <dbReference type="EMBL" id="QDZ37065.1"/>
    </source>
</evidence>
<evidence type="ECO:0000256" key="27">
    <source>
        <dbReference type="ARBA" id="ARBA00023157"/>
    </source>
</evidence>
<dbReference type="HAMAP" id="MF_04083">
    <property type="entry name" value="HIV_ENV"/>
    <property type="match status" value="1"/>
</dbReference>
<evidence type="ECO:0000256" key="20">
    <source>
        <dbReference type="ARBA" id="ARBA00022879"/>
    </source>
</evidence>
<feature type="region of interest" description="Immunosuppression" evidence="32">
    <location>
        <begin position="569"/>
        <end position="587"/>
    </location>
</feature>
<evidence type="ECO:0000256" key="30">
    <source>
        <dbReference type="ARBA" id="ARBA00023288"/>
    </source>
</evidence>
<evidence type="ECO:0000256" key="15">
    <source>
        <dbReference type="ARBA" id="ARBA00022703"/>
    </source>
</evidence>
<dbReference type="FunFam" id="1.20.5.490:FF:000001">
    <property type="entry name" value="Envelope glycoprotein gp160"/>
    <property type="match status" value="1"/>
</dbReference>
<comment type="subcellular location">
    <molecule>Transmembrane protein gp41</molecule>
    <subcellularLocation>
        <location evidence="32">Virion membrane</location>
        <topology evidence="32">Single-pass type I membrane protein</topology>
    </subcellularLocation>
    <subcellularLocation>
        <location evidence="32">Host cell membrane</location>
        <topology evidence="32">Single-pass type I membrane protein</topology>
    </subcellularLocation>
    <subcellularLocation>
        <location evidence="32">Host endosome membrane</location>
        <topology evidence="32">Single-pass type I membrane protein</topology>
    </subcellularLocation>
    <text evidence="32">It is probably concentrated at the site of budding and incorporated into the virions possibly by contacts between the cytoplasmic tail of Env and the N-terminus of Gag.</text>
</comment>
<comment type="domain">
    <text evidence="32">The CD4-binding region is targeted by the antibody b12.</text>
</comment>
<feature type="region of interest" description="Fusion peptide" evidence="32">
    <location>
        <begin position="507"/>
        <end position="527"/>
    </location>
</feature>
<keyword evidence="28 32" id="KW-0325">Glycoprotein</keyword>
<evidence type="ECO:0000256" key="8">
    <source>
        <dbReference type="ARBA" id="ARBA00022510"/>
    </source>
</evidence>
<keyword evidence="9 32" id="KW-1032">Host cell membrane</keyword>
<feature type="region of interest" description="MPER; binding to GalCer" evidence="32">
    <location>
        <begin position="657"/>
        <end position="678"/>
    </location>
</feature>
<keyword evidence="22 32" id="KW-1133">Transmembrane helix</keyword>
<dbReference type="InterPro" id="IPR000777">
    <property type="entry name" value="HIV1_Gp120"/>
</dbReference>
<evidence type="ECO:0000256" key="29">
    <source>
        <dbReference type="ARBA" id="ARBA00023280"/>
    </source>
</evidence>
<comment type="subcellular location">
    <subcellularLocation>
        <location evidence="3">Host cell membrane</location>
        <topology evidence="3">Peripheral membrane protein</topology>
    </subcellularLocation>
    <subcellularLocation>
        <location evidence="1">Host cell membrane</location>
        <topology evidence="1">Single-pass type I membrane protein</topology>
    </subcellularLocation>
    <subcellularLocation>
        <location evidence="2">Host endosome membrane</location>
        <topology evidence="2">Peripheral membrane protein</topology>
    </subcellularLocation>
    <subcellularLocation>
        <location evidence="5">Host endosome membrane</location>
        <topology evidence="5">Single-pass type I membrane protein</topology>
    </subcellularLocation>
    <subcellularLocation>
        <location evidence="6">Virion membrane</location>
        <topology evidence="6">Peripheral membrane protein</topology>
    </subcellularLocation>
    <subcellularLocation>
        <location evidence="4">Virion membrane</location>
        <topology evidence="4">Single-pass type I membrane protein</topology>
    </subcellularLocation>
</comment>
<keyword evidence="24 32" id="KW-0175">Coiled coil</keyword>
<dbReference type="GO" id="GO:0055036">
    <property type="term" value="C:virion membrane"/>
    <property type="evidence" value="ECO:0007669"/>
    <property type="project" value="UniProtKB-SubCell"/>
</dbReference>
<dbReference type="InterPro" id="IPR037527">
    <property type="entry name" value="Gp160"/>
</dbReference>
<comment type="subcellular location">
    <molecule>Surface protein gp120</molecule>
    <subcellularLocation>
        <location evidence="32">Virion membrane</location>
        <topology evidence="32">Peripheral membrane protein</topology>
    </subcellularLocation>
    <subcellularLocation>
        <location evidence="32">Host cell membrane</location>
        <topology evidence="32">Peripheral membrane protein</topology>
    </subcellularLocation>
    <subcellularLocation>
        <location evidence="32">Host endosome membrane</location>
        <topology evidence="32">Single-pass type I membrane protein</topology>
    </subcellularLocation>
    <text evidence="32">The surface protein is not anchored to the viral envelope, but associates with the extravirion surface through its binding to TM. It is probably concentrated at the site of budding and incorporated into the virions possibly by contacts between the cytoplasmic tail of Env and the N-terminus of Gag.</text>
</comment>
<keyword evidence="25 32" id="KW-0472">Membrane</keyword>
<feature type="chain" id="PRO_5042633953" description="Envelope glycoprotein gp160" evidence="32">
    <location>
        <begin position="32"/>
        <end position="858"/>
    </location>
</feature>
<comment type="domain">
    <text evidence="32">The membrane proximal external region (MPER) present in gp41 is a tryptophan-rich region recognized by the antibodies 2F5, Z13, and 4E10. MPER seems to play a role in fusion.</text>
</comment>
<evidence type="ECO:0000256" key="33">
    <source>
        <dbReference type="RuleBase" id="RU363095"/>
    </source>
</evidence>
<dbReference type="SUPFAM" id="SSF58069">
    <property type="entry name" value="Virus ectodomain"/>
    <property type="match status" value="1"/>
</dbReference>
<evidence type="ECO:0000256" key="17">
    <source>
        <dbReference type="ARBA" id="ARBA00022804"/>
    </source>
</evidence>
<keyword evidence="12 32" id="KW-1162">Viral penetration into host cytoplasm</keyword>
<keyword evidence="29 32" id="KW-0899">Viral immunoevasion</keyword>
<dbReference type="Gene3D" id="1.10.287.210">
    <property type="match status" value="1"/>
</dbReference>
<organismHost>
    <name type="scientific">Homo sapiens</name>
    <name type="common">Human</name>
    <dbReference type="NCBI Taxonomy" id="9606"/>
</organismHost>
<keyword evidence="10 32" id="KW-1165">Clathrin-mediated endocytosis of virus by host</keyword>
<evidence type="ECO:0000256" key="11">
    <source>
        <dbReference type="ARBA" id="ARBA00022581"/>
    </source>
</evidence>
<protein>
    <recommendedName>
        <fullName evidence="32">Envelope glycoprotein gp160</fullName>
    </recommendedName>
    <alternativeName>
        <fullName evidence="32">Env polyprotein</fullName>
    </alternativeName>
    <component>
        <recommendedName>
            <fullName evidence="32">Surface protein gp120</fullName>
            <shortName evidence="32">SU</shortName>
        </recommendedName>
        <alternativeName>
            <fullName evidence="32">Glycoprotein 120</fullName>
            <shortName evidence="32">gp120</shortName>
        </alternativeName>
    </component>
    <component>
        <recommendedName>
            <fullName evidence="32">Transmembrane protein gp41</fullName>
            <shortName evidence="32">TM</shortName>
        </recommendedName>
        <alternativeName>
            <fullName evidence="32">Glycoprotein 41</fullName>
            <shortName evidence="32">gp41</shortName>
        </alternativeName>
    </component>
</protein>
<keyword evidence="16 32" id="KW-0732">Signal</keyword>
<feature type="compositionally biased region" description="Basic and acidic residues" evidence="34">
    <location>
        <begin position="720"/>
        <end position="733"/>
    </location>
</feature>
<comment type="function">
    <text evidence="32">Surface protein gp120: Attaches the virus to the host lymphoid cell by binding to the primary receptor CD4. This interaction induces a structural rearrangement creating a high affinity binding site for a chemokine coreceptor like CXCR4 and/or CCR5. Acts as a ligand for CD209/DC-SIGN and CLEC4M/DC-SIGNR, which are respectively found on dendritic cells (DCs), and on endothelial cells of liver sinusoids and lymph node sinuses. These interactions allow capture of viral particles at mucosal surfaces by these cells and subsequent transmission to permissive cells. HIV subverts the migration properties of dendritic cells to gain access to CD4+ T-cells in lymph nodes. Virus transmission to permissive T-cells occurs either in trans (without DCs infection, through viral capture and transmission), or in cis (following DCs productive infection, through the usual CD4-gp120 interaction), thereby inducing a robust infection. In trans infection, bound virions remain infectious over days and it is proposed that they are not degraded, but protected in non-lysosomal acidic organelles within the DCs close to the cell membrane thus contributing to the viral infectious potential during DCs' migration from the periphery to the lymphoid tissues. On arrival at lymphoid tissues, intact virions recycle back to DCs' cell surface allowing virus transmission to CD4+ T-cells.</text>
</comment>
<dbReference type="EMBL" id="MK790968">
    <property type="protein sequence ID" value="QDZ37058.1"/>
    <property type="molecule type" value="Genomic_RNA"/>
</dbReference>
<dbReference type="GO" id="GO:0075512">
    <property type="term" value="P:clathrin-dependent endocytosis of virus by host cell"/>
    <property type="evidence" value="ECO:0007669"/>
    <property type="project" value="UniProtKB-UniRule"/>
</dbReference>
<evidence type="ECO:0000256" key="12">
    <source>
        <dbReference type="ARBA" id="ARBA00022595"/>
    </source>
</evidence>
<keyword evidence="20 32" id="KW-0261">Viral envelope protein</keyword>
<evidence type="ECO:0000256" key="1">
    <source>
        <dbReference type="ARBA" id="ARBA00004402"/>
    </source>
</evidence>
<feature type="chain" id="PRO_5042633950" description="Transmembrane protein gp41" evidence="32">
    <location>
        <begin position="507"/>
        <end position="858"/>
    </location>
</feature>
<comment type="function">
    <text evidence="32">Transmembrane protein gp41: Acts as a class I viral fusion protein. Under the current model, the protein has at least 3 conformational states: pre-fusion native state, pre-hairpin intermediate state, and post-fusion hairpin state. During fusion of viral and target intracellular membranes, the coiled coil regions (heptad repeats) assume a trimer-of-hairpins structure, positioning the fusion peptide in close proximity to the C-terminal region of the ectodomain. The formation of this structure appears to drive apposition and subsequent fusion of viral and target cell membranes. Complete fusion occurs in host cell endosomes and is dynamin-dependent, however some lipid transfer might occur at the plasma membrane. The virus undergoes clathrin-dependent internalization long before endosomal fusion, thus minimizing the surface exposure of conserved viral epitopes during fusion and reducing the efficacy of inhibitors targeting these epitopes. Membranes fusion leads to delivery of the nucleocapsid into the cytoplasm.</text>
</comment>
<sequence>MRVRGTQRNWKQWWIWGILGFWMLMMYNVGGNLWVTVYYGVPVWKEAKATLFCASDAKAYDREVHNVWATHACVPTDPNPQEMILENVTENFNMWKNDMVDQMHEDIISLWDQSLKPCVKLTPLCVTLNCTNVNVTSNTVGTNNSVRNESDMKNCSFNITTELRDKKKQSSALFYRLDIVSLNSKPNKNSNYGEYRLINCNTSTLTQACPKVSFDPIPIHYCAPAGYAILKCNNKTFNGSGPCTNVSTVQCTHGIKPVVSTQLLLNGSLAEGEIIIRSENLTDNTKTIIVHLNKSVEIVCTRPGNNTRKSVRIGPGQTFYATGSIIGNIRQAYCNINSTDWNTTLQEVSKKLGELFNKTIEFQPSSGGDLEITTHSFNCRGEFFYCDTTQLFNGTYNSTQTQNDTITLKCRIKQIINMWQGVGRAIYAPPIAGNITCKSDITGLLLTRDGGIVTNDTNKPETFRPGGGNMKDNWRSELYKYKVVEIKPLGIAPTTAKRRVVEREKRAVGIGAVFLGFLGAAGSTMGAASITLTVQARQLLSGIVQQQSNLLKAIEAQQHLLQLTVWGIKQLQARVLAMERYLKDQQLLGIWGCSGKLICTTAVPWNNSWSNKSYQDIWDNMTWMQWDREINNYTDTIYKLLEESQIQQEKNEKDLLALDSWQNLWNWFSISNWLWYIKIFIMIVGGLIGLRIVFAVLSIVNRVRQGYSPLSLQTLTPNPREPDRLGRIEEEGGEQGRSRSIRLVSGFLALAWDDLRSLCLYSYHLLRDFILVTARVVELLGRSSLRGLQRGWEALKYLGNLIQYWGIELKRNAISLLDTIAIAVAEGTDRVIEVLQRAGRAICNVPTRIRQGFEAALQ</sequence>
<dbReference type="Pfam" id="PF00517">
    <property type="entry name" value="GP41"/>
    <property type="match status" value="1"/>
</dbReference>
<dbReference type="GO" id="GO:0039654">
    <property type="term" value="P:fusion of virus membrane with host endosome membrane"/>
    <property type="evidence" value="ECO:0007669"/>
    <property type="project" value="UniProtKB-UniRule"/>
</dbReference>
<feature type="domain" description="Retroviral envelope protein GP41-like" evidence="36">
    <location>
        <begin position="525"/>
        <end position="715"/>
    </location>
</feature>
<evidence type="ECO:0000256" key="23">
    <source>
        <dbReference type="ARBA" id="ARBA00023046"/>
    </source>
</evidence>
<dbReference type="GO" id="GO:0019031">
    <property type="term" value="C:viral envelope"/>
    <property type="evidence" value="ECO:0007669"/>
    <property type="project" value="UniProtKB-KW"/>
</dbReference>
<comment type="domain">
    <text evidence="32">The YXXL motif is involved in determining the exact site of viral release at the surface of infected mononuclear cells and promotes endocytosis. YXXL and di-leucine endocytosis motifs interact directly or indirectly with the clathrin adapter complexes, opperate independently, and their activities are not additive.</text>
</comment>
<comment type="subunit">
    <text evidence="32">The mature envelope protein (Env) consists of a homotrimer of non-covalently associated gp120-gp41 heterodimers. The resulting complex protrudes from the virus surface as a spike. There seems to be as few as 10 spikes on the average virion. Surface protein gp120 interacts with host CD4, CCR5 and CXCR4. Gp120 also interacts with the C-type lectins CD209/DC-SIGN and CLEC4M/DC-SIGNR (collectively referred to as DC-SIGN(R)). Gp120 and gp41 interact with GalCer. Gp120 interacts with host ITGA4/ITGB7 complex; on CD4+ T-cells, this interaction results in rapid activation of integrin ITGAL/LFA-1, which facilitates efficient cell-to-cell spreading of HIV-1. Gp120 interacts with cell-associated heparan sulfate; this interaction increases virus infectivity on permissive cells and may be involved in infection of CD4- cells.</text>
</comment>
<dbReference type="InterPro" id="IPR000328">
    <property type="entry name" value="GP41-like"/>
</dbReference>
<feature type="region of interest" description="CD4-binding loop" evidence="32">
    <location>
        <begin position="365"/>
        <end position="375"/>
    </location>
</feature>
<evidence type="ECO:0000256" key="21">
    <source>
        <dbReference type="ARBA" id="ARBA00022890"/>
    </source>
</evidence>
<dbReference type="GO" id="GO:0005198">
    <property type="term" value="F:structural molecule activity"/>
    <property type="evidence" value="ECO:0007669"/>
    <property type="project" value="UniProtKB-UniRule"/>
</dbReference>
<comment type="domain">
    <text evidence="32 33">The 17 amino acids long immunosuppressive region is present in many retroviral envelope proteins. Synthetic peptides derived from this relatively conserved sequence inhibit immune function in vitro and in vivo.</text>
</comment>
<comment type="PTM">
    <text evidence="32">Palmitoylation of the transmembrane protein and of Env polyprotein (prior to its proteolytic cleavage) is essential for their association with host cell membrane lipid rafts. Palmitoylation is therefore required for envelope trafficking to classical lipid rafts, but not for viral replication.</text>
</comment>
<dbReference type="InterPro" id="IPR036377">
    <property type="entry name" value="Gp120_core_sf"/>
</dbReference>
<name>A0A6M2YQJ2_HV1</name>
<evidence type="ECO:0000256" key="13">
    <source>
        <dbReference type="ARBA" id="ARBA00022685"/>
    </source>
</evidence>
<evidence type="ECO:0000256" key="25">
    <source>
        <dbReference type="ARBA" id="ARBA00023136"/>
    </source>
</evidence>
<evidence type="ECO:0000313" key="39">
    <source>
        <dbReference type="EMBL" id="QDZ37066.1"/>
    </source>
</evidence>
<feature type="transmembrane region" description="Helical" evidence="33">
    <location>
        <begin position="507"/>
        <end position="530"/>
    </location>
</feature>
<comment type="PTM">
    <text evidence="32">Highly glycosylated by host. The high number of glycan on the protein is reffered to as 'glycan shield' because it contributes to hide protein sequence from adaptive immune system.</text>
</comment>
<dbReference type="CDD" id="cd09909">
    <property type="entry name" value="HIV-1-like_HR1-HR2"/>
    <property type="match status" value="1"/>
</dbReference>
<keyword evidence="19 32" id="KW-1043">Host membrane</keyword>
<comment type="function">
    <text evidence="32">Envelope glycoprotein gp160: Oligomerizes in the host endoplasmic reticulum into predominantly trimers. In a second time, gp160 transits in the host Golgi, where glycosylation is completed. The precursor is then proteolytically cleaved in the trans-Golgi and thereby activated by cellular furin or furin-like proteases to produce gp120 and gp41.</text>
</comment>
<dbReference type="GO" id="GO:0052031">
    <property type="term" value="P:symbiont-mediated perturbation of host defense response"/>
    <property type="evidence" value="ECO:0007669"/>
    <property type="project" value="UniProtKB-UniRule"/>
</dbReference>
<keyword evidence="8 32" id="KW-1170">Fusion of virus membrane with host endosomal membrane</keyword>
<feature type="disulfide bond" evidence="32">
    <location>
        <begin position="593"/>
        <end position="599"/>
    </location>
</feature>
<dbReference type="GO" id="GO:0016020">
    <property type="term" value="C:membrane"/>
    <property type="evidence" value="ECO:0007669"/>
    <property type="project" value="UniProtKB-UniRule"/>
</dbReference>
<evidence type="ECO:0000256" key="34">
    <source>
        <dbReference type="SAM" id="MobiDB-lite"/>
    </source>
</evidence>
<keyword evidence="26 32" id="KW-0564">Palmitate</keyword>
<evidence type="ECO:0000256" key="9">
    <source>
        <dbReference type="ARBA" id="ARBA00022511"/>
    </source>
</evidence>
<evidence type="ECO:0000256" key="16">
    <source>
        <dbReference type="ARBA" id="ARBA00022729"/>
    </source>
</evidence>
<comment type="caution">
    <text evidence="32 33">Lacks conserved residue(s) required for the propagation of feature annotation.</text>
</comment>
<evidence type="ECO:0000256" key="5">
    <source>
        <dbReference type="ARBA" id="ARBA00004578"/>
    </source>
</evidence>
<dbReference type="Pfam" id="PF00516">
    <property type="entry name" value="GP120"/>
    <property type="match status" value="1"/>
</dbReference>
<keyword evidence="27 32" id="KW-1015">Disulfide bond</keyword>
<keyword evidence="13 32" id="KW-0165">Cleavage on pair of basic residues</keyword>
<feature type="transmembrane region" description="Helical" evidence="33">
    <location>
        <begin position="13"/>
        <end position="41"/>
    </location>
</feature>
<feature type="topological domain" description="Cytoplasmic" evidence="32">
    <location>
        <begin position="701"/>
        <end position="858"/>
    </location>
</feature>
<evidence type="ECO:0000256" key="4">
    <source>
        <dbReference type="ARBA" id="ARBA00004563"/>
    </source>
</evidence>
<comment type="miscellaneous">
    <text evidence="32">Inhibitors targeting HIV-1 viral envelope proteins are used as antiretroviral drugs. Attachment of virions to the cell surface via non-specific interactions and CD4 binding can be blocked by inhibitors that include cyanovirin-N, cyclotriazadisulfonamide analogs, PRO 2000, TNX 355 and PRO 542. In addition, BMS 806 can block CD4-induced conformational changes. Env interactions with the coreceptor molecules can be targeted by CCR5 antagonists including SCH-D, maraviroc (UK 427857) and aplaviroc (GW 873140), and the CXCR4 antagonist AMD 070. Fusion of viral and cellular membranes can be inhibited by peptides such as enfuvirtide and tifuvirtide (T 1249). Resistance to inhibitors associated with mutations in Env are observed. Most of the time, single mutations confer only a modest reduction in drug susceptibility. Combination of several mutations is usually required to develop a high-level drug resistance.</text>
</comment>
<comment type="domain">
    <text evidence="32">Some of the most genetically diverse regions of the viral genome are present in Env. They are called variable regions 1 through 5 (V1 through V5). Coreceptor usage of gp120 is determined mainly by the primary structure of the third variable region (V3) in the outer domain of gp120. The sequence of V3 determines which coreceptor, CCR5 and/or CXCR4 (corresponding to R5/macrophage, X4/T cell and R5X4/T cell and macrophage tropism), is used to trigger the fusion potential of the Env complex, and hence which cells the virus can infect. Binding to CCR5 involves a region adjacent in addition to V3.</text>
</comment>
<feature type="transmembrane region" description="Helical" evidence="33">
    <location>
        <begin position="673"/>
        <end position="700"/>
    </location>
</feature>
<comment type="similarity">
    <text evidence="32">Belongs to the HIV-1 env protein family.</text>
</comment>
<evidence type="ECO:0000259" key="36">
    <source>
        <dbReference type="Pfam" id="PF00517"/>
    </source>
</evidence>
<feature type="domain" description="Human immunodeficiency virus 1 envelope glycoprotein Gp120" evidence="35">
    <location>
        <begin position="33"/>
        <end position="506"/>
    </location>
</feature>
<dbReference type="EMBL" id="MK790976">
    <property type="protein sequence ID" value="QDZ37066.1"/>
    <property type="molecule type" value="Genomic_RNA"/>
</dbReference>
<feature type="disulfide bond" evidence="32">
    <location>
        <begin position="53"/>
        <end position="73"/>
    </location>
</feature>
<feature type="coiled-coil region" evidence="32">
    <location>
        <begin position="628"/>
        <end position="662"/>
    </location>
</feature>
<feature type="disulfide bond" evidence="32">
    <location>
        <begin position="222"/>
        <end position="251"/>
    </location>
</feature>
<evidence type="ECO:0000256" key="32">
    <source>
        <dbReference type="HAMAP-Rule" id="MF_04083"/>
    </source>
</evidence>
<feature type="lipid moiety-binding region" description="S-palmitoyl cysteine; by host" evidence="32">
    <location>
        <position position="759"/>
    </location>
</feature>
<evidence type="ECO:0000256" key="19">
    <source>
        <dbReference type="ARBA" id="ARBA00022870"/>
    </source>
</evidence>
<evidence type="ECO:0000259" key="35">
    <source>
        <dbReference type="Pfam" id="PF00516"/>
    </source>
</evidence>
<keyword evidence="30 32" id="KW-0449">Lipoprotein</keyword>
<dbReference type="EMBL" id="MK790975">
    <property type="protein sequence ID" value="QDZ37065.1"/>
    <property type="molecule type" value="Genomic_RNA"/>
</dbReference>
<keyword evidence="11 32" id="KW-0945">Host-virus interaction</keyword>
<evidence type="ECO:0000256" key="10">
    <source>
        <dbReference type="ARBA" id="ARBA00022570"/>
    </source>
</evidence>
<dbReference type="GO" id="GO:0019064">
    <property type="term" value="P:fusion of virus membrane with host plasma membrane"/>
    <property type="evidence" value="ECO:0007669"/>
    <property type="project" value="UniProtKB-UniRule"/>
</dbReference>
<accession>A0A6M2YQJ2</accession>
<evidence type="ECO:0000256" key="24">
    <source>
        <dbReference type="ARBA" id="ARBA00023054"/>
    </source>
</evidence>
<keyword evidence="18 32" id="KW-0946">Virion</keyword>
<evidence type="ECO:0000256" key="3">
    <source>
        <dbReference type="ARBA" id="ARBA00004505"/>
    </source>
</evidence>
<evidence type="ECO:0000256" key="6">
    <source>
        <dbReference type="ARBA" id="ARBA00004650"/>
    </source>
</evidence>
<proteinExistence type="inferred from homology"/>
<evidence type="ECO:0000256" key="26">
    <source>
        <dbReference type="ARBA" id="ARBA00023139"/>
    </source>
</evidence>
<dbReference type="FunFam" id="2.170.40.20:FF:000002">
    <property type="entry name" value="Envelope glycoprotein gp160"/>
    <property type="match status" value="1"/>
</dbReference>
<evidence type="ECO:0000256" key="28">
    <source>
        <dbReference type="ARBA" id="ARBA00023180"/>
    </source>
</evidence>
<dbReference type="FunFam" id="2.170.40.20:FF:000003">
    <property type="entry name" value="Envelope glycoprotein gp160"/>
    <property type="match status" value="1"/>
</dbReference>
<evidence type="ECO:0000256" key="18">
    <source>
        <dbReference type="ARBA" id="ARBA00022844"/>
    </source>
</evidence>
<reference evidence="38" key="1">
    <citation type="submission" date="2019-04" db="EMBL/GenBank/DDBJ databases">
        <title>HIV-1 subtype C envelope genetic diversity and compartmentalization between peripheral blood and cerebrospinal fluid in patients with tuberculous meningitis.</title>
        <authorList>
            <person name="Seiponea I.D."/>
            <person name="Gaunder K."/>
            <person name="Singh R."/>
            <person name="Patel V.B."/>
            <person name="Manasa J."/>
            <person name="Dheda K."/>
            <person name="Ndung'U T."/>
        </authorList>
    </citation>
    <scope>NUCLEOTIDE SEQUENCE</scope>
    <source>
        <strain evidence="37">X195_CSF_10</strain>
        <strain evidence="38">X195_CSF_17</strain>
        <strain evidence="39">X195_CSF_18</strain>
    </source>
</reference>
<dbReference type="FunFam" id="1.10.287.210:FF:000001">
    <property type="entry name" value="Envelope glycoprotein gp160"/>
    <property type="match status" value="1"/>
</dbReference>
<feature type="disulfide bond" evidence="32">
    <location>
        <begin position="232"/>
        <end position="243"/>
    </location>
</feature>
<dbReference type="GO" id="GO:0019082">
    <property type="term" value="P:viral protein processing"/>
    <property type="evidence" value="ECO:0007669"/>
    <property type="project" value="UniProtKB-UniRule"/>
</dbReference>
<keyword evidence="23 32" id="KW-1039">Host endosome</keyword>
<feature type="site" description="Cleavage; by host furin" evidence="32">
    <location>
        <begin position="506"/>
        <end position="507"/>
    </location>
</feature>
<evidence type="ECO:0000256" key="14">
    <source>
        <dbReference type="ARBA" id="ARBA00022692"/>
    </source>
</evidence>